<comment type="caution">
    <text evidence="2">The sequence shown here is derived from an EMBL/GenBank/DDBJ whole genome shotgun (WGS) entry which is preliminary data.</text>
</comment>
<evidence type="ECO:0000313" key="3">
    <source>
        <dbReference type="EMBL" id="GAI61174.1"/>
    </source>
</evidence>
<gene>
    <name evidence="1" type="ORF">S03H2_31212</name>
    <name evidence="2" type="ORF">S06H3_46563</name>
    <name evidence="3" type="ORF">S12H4_01195</name>
</gene>
<dbReference type="EMBL" id="BARW01000219">
    <property type="protein sequence ID" value="GAI61174.1"/>
    <property type="molecule type" value="Genomic_DNA"/>
</dbReference>
<sequence>MAEVKARRPWRIPTGQFIRNYLLAKGEDHPSEIHKALHAEYDKINQGRKRGERLKPPTFHSFLNYLHQMKLFGLVEFSGREESIEESEVPWLSEGVMRYYRLTDKGRAEPPHEAWFNWRQLWLLEGYPELE</sequence>
<evidence type="ECO:0000313" key="1">
    <source>
        <dbReference type="EMBL" id="GAH61175.1"/>
    </source>
</evidence>
<protein>
    <submittedName>
        <fullName evidence="2">Uncharacterized protein</fullName>
    </submittedName>
</protein>
<dbReference type="EMBL" id="BARU01018917">
    <property type="protein sequence ID" value="GAH61175.1"/>
    <property type="molecule type" value="Genomic_DNA"/>
</dbReference>
<name>X1NE59_9ZZZZ</name>
<dbReference type="EMBL" id="BARV01029165">
    <property type="protein sequence ID" value="GAI41903.1"/>
    <property type="molecule type" value="Genomic_DNA"/>
</dbReference>
<proteinExistence type="predicted"/>
<organism evidence="2">
    <name type="scientific">marine sediment metagenome</name>
    <dbReference type="NCBI Taxonomy" id="412755"/>
    <lineage>
        <taxon>unclassified sequences</taxon>
        <taxon>metagenomes</taxon>
        <taxon>ecological metagenomes</taxon>
    </lineage>
</organism>
<evidence type="ECO:0000313" key="2">
    <source>
        <dbReference type="EMBL" id="GAI41903.1"/>
    </source>
</evidence>
<accession>X1NE59</accession>
<dbReference type="AlphaFoldDB" id="X1NE59"/>
<reference evidence="2" key="1">
    <citation type="journal article" date="2014" name="Front. Microbiol.">
        <title>High frequency of phylogenetically diverse reductive dehalogenase-homologous genes in deep subseafloor sedimentary metagenomes.</title>
        <authorList>
            <person name="Kawai M."/>
            <person name="Futagami T."/>
            <person name="Toyoda A."/>
            <person name="Takaki Y."/>
            <person name="Nishi S."/>
            <person name="Hori S."/>
            <person name="Arai W."/>
            <person name="Tsubouchi T."/>
            <person name="Morono Y."/>
            <person name="Uchiyama I."/>
            <person name="Ito T."/>
            <person name="Fujiyama A."/>
            <person name="Inagaki F."/>
            <person name="Takami H."/>
        </authorList>
    </citation>
    <scope>NUCLEOTIDE SEQUENCE</scope>
    <source>
        <strain evidence="2">Expedition CK06-06</strain>
    </source>
</reference>